<keyword evidence="1" id="KW-0966">Cell projection</keyword>
<dbReference type="KEGG" id="cbab:SMCB_0476"/>
<gene>
    <name evidence="1" type="ORF">SMCB_0476</name>
</gene>
<dbReference type="Proteomes" id="UP000066014">
    <property type="component" value="Chromosome"/>
</dbReference>
<dbReference type="OrthoDB" id="5570854at2"/>
<dbReference type="InterPro" id="IPR013406">
    <property type="entry name" value="CHP02574_addiction_mod"/>
</dbReference>
<dbReference type="AlphaFoldDB" id="A0A060NUW7"/>
<name>A0A060NUW7_9BURK</name>
<dbReference type="Pfam" id="PF09720">
    <property type="entry name" value="Unstab_antitox"/>
    <property type="match status" value="1"/>
</dbReference>
<reference evidence="1 2" key="1">
    <citation type="journal article" date="2014" name="Nat. Commun.">
        <title>Physiological and genomic features of highly alkaliphilic hydrogen-utilizing Betaproteobacteria from a continental serpentinizing site.</title>
        <authorList>
            <person name="Suzuki S."/>
            <person name="Kuenen J.G."/>
            <person name="Schipper K."/>
            <person name="van der Velde S."/>
            <person name="Ishii S."/>
            <person name="Wu A."/>
            <person name="Sorokin D.Y."/>
            <person name="Tenney A."/>
            <person name="Meng X.Y."/>
            <person name="Morrill P.L."/>
            <person name="Kamagata Y."/>
            <person name="Muyzer G."/>
            <person name="Nealson K.H."/>
        </authorList>
    </citation>
    <scope>NUCLEOTIDE SEQUENCE [LARGE SCALE GENOMIC DNA]</scope>
    <source>
        <strain evidence="1 2">B1</strain>
    </source>
</reference>
<proteinExistence type="predicted"/>
<evidence type="ECO:0000313" key="2">
    <source>
        <dbReference type="Proteomes" id="UP000066014"/>
    </source>
</evidence>
<keyword evidence="1" id="KW-0969">Cilium</keyword>
<dbReference type="EMBL" id="AP014569">
    <property type="protein sequence ID" value="BAO82704.1"/>
    <property type="molecule type" value="Genomic_DNA"/>
</dbReference>
<organism evidence="1 2">
    <name type="scientific">Serpentinimonas maccroryi</name>
    <dbReference type="NCBI Taxonomy" id="1458426"/>
    <lineage>
        <taxon>Bacteria</taxon>
        <taxon>Pseudomonadati</taxon>
        <taxon>Pseudomonadota</taxon>
        <taxon>Betaproteobacteria</taxon>
        <taxon>Burkholderiales</taxon>
        <taxon>Comamonadaceae</taxon>
        <taxon>Serpentinimonas</taxon>
    </lineage>
</organism>
<dbReference type="HOGENOM" id="CLU_200323_0_0_4"/>
<keyword evidence="1" id="KW-0282">Flagellum</keyword>
<protein>
    <submittedName>
        <fullName evidence="1">Flagellar motor switch protein</fullName>
    </submittedName>
</protein>
<accession>A0A060NUW7</accession>
<dbReference type="RefSeq" id="WP_045534786.1">
    <property type="nucleotide sequence ID" value="NZ_AP014569.1"/>
</dbReference>
<keyword evidence="2" id="KW-1185">Reference proteome</keyword>
<sequence>MEPTFEALEAQVLQLSDAQRARLLDRVLASLDVDPASVAVWDAVAQARERSAAQDPSLMLPLDSVLERLRAQLT</sequence>
<evidence type="ECO:0000313" key="1">
    <source>
        <dbReference type="EMBL" id="BAO82704.1"/>
    </source>
</evidence>